<dbReference type="PANTHER" id="PTHR47829:SF1">
    <property type="entry name" value="HAD FAMILY PHOSPHATASE"/>
    <property type="match status" value="1"/>
</dbReference>
<protein>
    <submittedName>
        <fullName evidence="1">HAD-IA family hydrolase</fullName>
    </submittedName>
</protein>
<evidence type="ECO:0000313" key="1">
    <source>
        <dbReference type="EMBL" id="MDX2291945.1"/>
    </source>
</evidence>
<dbReference type="PRINTS" id="PR00413">
    <property type="entry name" value="HADHALOGNASE"/>
</dbReference>
<dbReference type="InterPro" id="IPR052898">
    <property type="entry name" value="ACAD10-like"/>
</dbReference>
<dbReference type="Pfam" id="PF00702">
    <property type="entry name" value="Hydrolase"/>
    <property type="match status" value="1"/>
</dbReference>
<dbReference type="Proteomes" id="UP001278571">
    <property type="component" value="Unassembled WGS sequence"/>
</dbReference>
<dbReference type="NCBIfam" id="TIGR01509">
    <property type="entry name" value="HAD-SF-IA-v3"/>
    <property type="match status" value="1"/>
</dbReference>
<organism evidence="1 2">
    <name type="scientific">Streptomyces roseolus</name>
    <dbReference type="NCBI Taxonomy" id="67358"/>
    <lineage>
        <taxon>Bacteria</taxon>
        <taxon>Bacillati</taxon>
        <taxon>Actinomycetota</taxon>
        <taxon>Actinomycetes</taxon>
        <taxon>Kitasatosporales</taxon>
        <taxon>Streptomycetaceae</taxon>
        <taxon>Streptomyces</taxon>
    </lineage>
</organism>
<dbReference type="InterPro" id="IPR006439">
    <property type="entry name" value="HAD-SF_hydro_IA"/>
</dbReference>
<dbReference type="RefSeq" id="WP_319008476.1">
    <property type="nucleotide sequence ID" value="NZ_JAWJZF010000279.1"/>
</dbReference>
<accession>A0ABU4K2G4</accession>
<evidence type="ECO:0000313" key="2">
    <source>
        <dbReference type="Proteomes" id="UP001278571"/>
    </source>
</evidence>
<dbReference type="Gene3D" id="1.10.150.240">
    <property type="entry name" value="Putative phosphatase, domain 2"/>
    <property type="match status" value="1"/>
</dbReference>
<dbReference type="InterPro" id="IPR023214">
    <property type="entry name" value="HAD_sf"/>
</dbReference>
<dbReference type="Gene3D" id="3.40.50.1000">
    <property type="entry name" value="HAD superfamily/HAD-like"/>
    <property type="match status" value="1"/>
</dbReference>
<dbReference type="GO" id="GO:0016787">
    <property type="term" value="F:hydrolase activity"/>
    <property type="evidence" value="ECO:0007669"/>
    <property type="project" value="UniProtKB-KW"/>
</dbReference>
<dbReference type="SFLD" id="SFLDG01129">
    <property type="entry name" value="C1.5:_HAD__Beta-PGM__Phosphata"/>
    <property type="match status" value="1"/>
</dbReference>
<name>A0ABU4K2G4_9ACTN</name>
<comment type="caution">
    <text evidence="1">The sequence shown here is derived from an EMBL/GenBank/DDBJ whole genome shotgun (WGS) entry which is preliminary data.</text>
</comment>
<reference evidence="1 2" key="1">
    <citation type="submission" date="2023-10" db="EMBL/GenBank/DDBJ databases">
        <authorList>
            <person name="Wang X.X."/>
        </authorList>
    </citation>
    <scope>NUCLEOTIDE SEQUENCE [LARGE SCALE GENOMIC DNA]</scope>
    <source>
        <strain evidence="1 2">NBRC 12816</strain>
    </source>
</reference>
<keyword evidence="2" id="KW-1185">Reference proteome</keyword>
<dbReference type="PANTHER" id="PTHR47829">
    <property type="entry name" value="HYDROLASE, PUTATIVE (AFU_ORTHOLOGUE AFUA_1G12880)-RELATED"/>
    <property type="match status" value="1"/>
</dbReference>
<proteinExistence type="predicted"/>
<sequence>MAQPSMIWFDFGGVLSPPLERIYEAYEVKTGITPSQLKAAIKGVADELSMPTMAPVEIGALTEPEWGTRLARVLAAQNPGIDLSRARLRTFGEQWFDGVVANPVMVRAYLHLQENGFRTGVLSNNVVEWGPYWKAIIAPVGEVDVLIDSSDVGCRKPDAEIFEIAAKAAGVAPADCLLIDDVEENLVAARAQGWQTVLFRDDEQTLADLRSVTGLAGLSGLL</sequence>
<gene>
    <name evidence="1" type="ORF">R2363_07150</name>
</gene>
<dbReference type="SUPFAM" id="SSF56784">
    <property type="entry name" value="HAD-like"/>
    <property type="match status" value="1"/>
</dbReference>
<dbReference type="InterPro" id="IPR023198">
    <property type="entry name" value="PGP-like_dom2"/>
</dbReference>
<keyword evidence="1" id="KW-0378">Hydrolase</keyword>
<dbReference type="InterPro" id="IPR036412">
    <property type="entry name" value="HAD-like_sf"/>
</dbReference>
<dbReference type="EMBL" id="JAWJZF010000279">
    <property type="protein sequence ID" value="MDX2291945.1"/>
    <property type="molecule type" value="Genomic_DNA"/>
</dbReference>
<dbReference type="SFLD" id="SFLDS00003">
    <property type="entry name" value="Haloacid_Dehalogenase"/>
    <property type="match status" value="1"/>
</dbReference>